<name>A0ABU9E909_9BACT</name>
<proteinExistence type="predicted"/>
<evidence type="ECO:0000313" key="1">
    <source>
        <dbReference type="EMBL" id="MEK9500603.1"/>
    </source>
</evidence>
<dbReference type="RefSeq" id="WP_405284430.1">
    <property type="nucleotide sequence ID" value="NZ_CP144380.1"/>
</dbReference>
<dbReference type="PANTHER" id="PTHR36452">
    <property type="entry name" value="CHROMOSOME 12, WHOLE GENOME SHOTGUN SEQUENCE"/>
    <property type="match status" value="1"/>
</dbReference>
<dbReference type="EMBL" id="JBBHLI010000003">
    <property type="protein sequence ID" value="MEK9500603.1"/>
    <property type="molecule type" value="Genomic_DNA"/>
</dbReference>
<evidence type="ECO:0000313" key="2">
    <source>
        <dbReference type="Proteomes" id="UP001484239"/>
    </source>
</evidence>
<comment type="caution">
    <text evidence="1">The sequence shown here is derived from an EMBL/GenBank/DDBJ whole genome shotgun (WGS) entry which is preliminary data.</text>
</comment>
<reference evidence="1 2" key="1">
    <citation type="submission" date="2024-02" db="EMBL/GenBank/DDBJ databases">
        <title>A novel Gemmatimonadota bacterium.</title>
        <authorList>
            <person name="Du Z.-J."/>
            <person name="Ye Y.-Q."/>
        </authorList>
    </citation>
    <scope>NUCLEOTIDE SEQUENCE [LARGE SCALE GENOMIC DNA]</scope>
    <source>
        <strain evidence="1 2">DH-20</strain>
    </source>
</reference>
<dbReference type="PANTHER" id="PTHR36452:SF1">
    <property type="entry name" value="DUF2461 DOMAIN-CONTAINING PROTEIN"/>
    <property type="match status" value="1"/>
</dbReference>
<protein>
    <submittedName>
        <fullName evidence="1">DUF2461 family protein</fullName>
    </submittedName>
</protein>
<organism evidence="1 2">
    <name type="scientific">Gaopeijia maritima</name>
    <dbReference type="NCBI Taxonomy" id="3119007"/>
    <lineage>
        <taxon>Bacteria</taxon>
        <taxon>Pseudomonadati</taxon>
        <taxon>Gemmatimonadota</taxon>
        <taxon>Longimicrobiia</taxon>
        <taxon>Gaopeijiales</taxon>
        <taxon>Gaopeijiaceae</taxon>
        <taxon>Gaopeijia</taxon>
    </lineage>
</organism>
<keyword evidence="2" id="KW-1185">Reference proteome</keyword>
<gene>
    <name evidence="1" type="ORF">WI372_06410</name>
</gene>
<accession>A0ABU9E909</accession>
<dbReference type="Pfam" id="PF09365">
    <property type="entry name" value="DUF2461"/>
    <property type="match status" value="1"/>
</dbReference>
<dbReference type="InterPro" id="IPR012808">
    <property type="entry name" value="CHP02453"/>
</dbReference>
<dbReference type="Proteomes" id="UP001484239">
    <property type="component" value="Unassembled WGS sequence"/>
</dbReference>
<sequence length="220" mass="24183">MFAGFPREGLALLARLPRFDKTEFDASRNAYRSALQDPAKAFVTDLGAALRSELGAEVEAVPRTNGSIGPINNDLRFNPDGARYKDHLLFRFWEGPAKKTAPTLFVRLTSDEVGFAAGCMFGDVAVWRAAVDAEGDGLAAALAEVHDARDATVVGQELKRVPTGYPAEHPHADLLRHKWLQVRWSTPLPGSVDGPEFVDYCVEELRGVLPVHRWLVEAFS</sequence>